<gene>
    <name evidence="1" type="ORF">ACFP2T_00060</name>
</gene>
<sequence>MMVDTVRLLAELFGTAIGRIDRTAVTALCERARDSTVAPPEQHT</sequence>
<accession>A0ABW1JZV5</accession>
<protein>
    <submittedName>
        <fullName evidence="1">Uncharacterized protein</fullName>
    </submittedName>
</protein>
<evidence type="ECO:0000313" key="1">
    <source>
        <dbReference type="EMBL" id="MFC6014592.1"/>
    </source>
</evidence>
<evidence type="ECO:0000313" key="2">
    <source>
        <dbReference type="Proteomes" id="UP001596203"/>
    </source>
</evidence>
<dbReference type="EMBL" id="JBHSPR010000001">
    <property type="protein sequence ID" value="MFC6014592.1"/>
    <property type="molecule type" value="Genomic_DNA"/>
</dbReference>
<comment type="caution">
    <text evidence="1">The sequence shown here is derived from an EMBL/GenBank/DDBJ whole genome shotgun (WGS) entry which is preliminary data.</text>
</comment>
<name>A0ABW1JZV5_9ACTN</name>
<dbReference type="Proteomes" id="UP001596203">
    <property type="component" value="Unassembled WGS sequence"/>
</dbReference>
<organism evidence="1 2">
    <name type="scientific">Plantactinospora solaniradicis</name>
    <dbReference type="NCBI Taxonomy" id="1723736"/>
    <lineage>
        <taxon>Bacteria</taxon>
        <taxon>Bacillati</taxon>
        <taxon>Actinomycetota</taxon>
        <taxon>Actinomycetes</taxon>
        <taxon>Micromonosporales</taxon>
        <taxon>Micromonosporaceae</taxon>
        <taxon>Plantactinospora</taxon>
    </lineage>
</organism>
<keyword evidence="2" id="KW-1185">Reference proteome</keyword>
<dbReference type="RefSeq" id="WP_377415922.1">
    <property type="nucleotide sequence ID" value="NZ_JBHSPR010000001.1"/>
</dbReference>
<reference evidence="2" key="1">
    <citation type="journal article" date="2019" name="Int. J. Syst. Evol. Microbiol.">
        <title>The Global Catalogue of Microorganisms (GCM) 10K type strain sequencing project: providing services to taxonomists for standard genome sequencing and annotation.</title>
        <authorList>
            <consortium name="The Broad Institute Genomics Platform"/>
            <consortium name="The Broad Institute Genome Sequencing Center for Infectious Disease"/>
            <person name="Wu L."/>
            <person name="Ma J."/>
        </authorList>
    </citation>
    <scope>NUCLEOTIDE SEQUENCE [LARGE SCALE GENOMIC DNA]</scope>
    <source>
        <strain evidence="2">ZS-35-S2</strain>
    </source>
</reference>
<proteinExistence type="predicted"/>